<proteinExistence type="predicted"/>
<reference evidence="1 2" key="1">
    <citation type="journal article" date="2018" name="Front. Plant Sci.">
        <title>Red Clover (Trifolium pratense) and Zigzag Clover (T. medium) - A Picture of Genomic Similarities and Differences.</title>
        <authorList>
            <person name="Dluhosova J."/>
            <person name="Istvanek J."/>
            <person name="Nedelnik J."/>
            <person name="Repkova J."/>
        </authorList>
    </citation>
    <scope>NUCLEOTIDE SEQUENCE [LARGE SCALE GENOMIC DNA]</scope>
    <source>
        <strain evidence="2">cv. 10/8</strain>
        <tissue evidence="1">Leaf</tissue>
    </source>
</reference>
<comment type="caution">
    <text evidence="1">The sequence shown here is derived from an EMBL/GenBank/DDBJ whole genome shotgun (WGS) entry which is preliminary data.</text>
</comment>
<dbReference type="Pfam" id="PF13424">
    <property type="entry name" value="TPR_12"/>
    <property type="match status" value="1"/>
</dbReference>
<accession>A0A392QI77</accession>
<dbReference type="EMBL" id="LXQA010137198">
    <property type="protein sequence ID" value="MCI23659.1"/>
    <property type="molecule type" value="Genomic_DNA"/>
</dbReference>
<name>A0A392QI77_9FABA</name>
<protein>
    <submittedName>
        <fullName evidence="1">Kinesin light chain</fullName>
    </submittedName>
</protein>
<dbReference type="SUPFAM" id="SSF48452">
    <property type="entry name" value="TPR-like"/>
    <property type="match status" value="1"/>
</dbReference>
<evidence type="ECO:0000313" key="1">
    <source>
        <dbReference type="EMBL" id="MCI23659.1"/>
    </source>
</evidence>
<organism evidence="1 2">
    <name type="scientific">Trifolium medium</name>
    <dbReference type="NCBI Taxonomy" id="97028"/>
    <lineage>
        <taxon>Eukaryota</taxon>
        <taxon>Viridiplantae</taxon>
        <taxon>Streptophyta</taxon>
        <taxon>Embryophyta</taxon>
        <taxon>Tracheophyta</taxon>
        <taxon>Spermatophyta</taxon>
        <taxon>Magnoliopsida</taxon>
        <taxon>eudicotyledons</taxon>
        <taxon>Gunneridae</taxon>
        <taxon>Pentapetalae</taxon>
        <taxon>rosids</taxon>
        <taxon>fabids</taxon>
        <taxon>Fabales</taxon>
        <taxon>Fabaceae</taxon>
        <taxon>Papilionoideae</taxon>
        <taxon>50 kb inversion clade</taxon>
        <taxon>NPAAA clade</taxon>
        <taxon>Hologalegina</taxon>
        <taxon>IRL clade</taxon>
        <taxon>Trifolieae</taxon>
        <taxon>Trifolium</taxon>
    </lineage>
</organism>
<sequence length="95" mass="10223">MAKALGSIGKATKAIETYQHVITLLESSKGAESKHLVVPLLSLGNLLLKEGRVDDAESHFTRVLNIYTKVYGENDGRIGMAMSSLAQVKCALGTY</sequence>
<keyword evidence="2" id="KW-1185">Reference proteome</keyword>
<dbReference type="Proteomes" id="UP000265520">
    <property type="component" value="Unassembled WGS sequence"/>
</dbReference>
<evidence type="ECO:0000313" key="2">
    <source>
        <dbReference type="Proteomes" id="UP000265520"/>
    </source>
</evidence>
<dbReference type="AlphaFoldDB" id="A0A392QI77"/>
<dbReference type="Gene3D" id="1.25.40.10">
    <property type="entry name" value="Tetratricopeptide repeat domain"/>
    <property type="match status" value="1"/>
</dbReference>
<dbReference type="InterPro" id="IPR011990">
    <property type="entry name" value="TPR-like_helical_dom_sf"/>
</dbReference>